<accession>A0A1I5L238</accession>
<dbReference type="Proteomes" id="UP000198784">
    <property type="component" value="Unassembled WGS sequence"/>
</dbReference>
<dbReference type="AlphaFoldDB" id="A0A1I5L238"/>
<evidence type="ECO:0000313" key="1">
    <source>
        <dbReference type="EMBL" id="SFO91400.1"/>
    </source>
</evidence>
<dbReference type="OrthoDB" id="6121078at2"/>
<dbReference type="RefSeq" id="WP_090497380.1">
    <property type="nucleotide sequence ID" value="NZ_FOWX01000002.1"/>
</dbReference>
<dbReference type="EMBL" id="FOWX01000002">
    <property type="protein sequence ID" value="SFO91400.1"/>
    <property type="molecule type" value="Genomic_DNA"/>
</dbReference>
<evidence type="ECO:0008006" key="3">
    <source>
        <dbReference type="Google" id="ProtNLM"/>
    </source>
</evidence>
<protein>
    <recommendedName>
        <fullName evidence="3">PasA protein</fullName>
    </recommendedName>
</protein>
<organism evidence="1 2">
    <name type="scientific">Pseudomonas borbori</name>
    <dbReference type="NCBI Taxonomy" id="289003"/>
    <lineage>
        <taxon>Bacteria</taxon>
        <taxon>Pseudomonadati</taxon>
        <taxon>Pseudomonadota</taxon>
        <taxon>Gammaproteobacteria</taxon>
        <taxon>Pseudomonadales</taxon>
        <taxon>Pseudomonadaceae</taxon>
        <taxon>Pseudomonas</taxon>
    </lineage>
</organism>
<sequence>MAHELYTRTNQKLFYAGLSLESWRAAQEGRAVNSLALIQAEREAALFHLYGALLGLCHEIAGYYRLPESNAARAEQLLDKALLDAAPSPELAELIELVQQPETWLAQLLKAYDELFQPPQAAKKVKVDPRTPLIEAISLDQEEPPLARETLEVWRQELKGLAKRFRESLSEW</sequence>
<name>A0A1I5L238_9PSED</name>
<keyword evidence="2" id="KW-1185">Reference proteome</keyword>
<dbReference type="InterPro" id="IPR046493">
    <property type="entry name" value="DUF6586"/>
</dbReference>
<reference evidence="2" key="1">
    <citation type="submission" date="2016-10" db="EMBL/GenBank/DDBJ databases">
        <authorList>
            <person name="Varghese N."/>
            <person name="Submissions S."/>
        </authorList>
    </citation>
    <scope>NUCLEOTIDE SEQUENCE [LARGE SCALE GENOMIC DNA]</scope>
    <source>
        <strain evidence="2">DSM 17834</strain>
    </source>
</reference>
<dbReference type="STRING" id="289003.SAMN05216190_102203"/>
<dbReference type="Pfam" id="PF20227">
    <property type="entry name" value="DUF6586"/>
    <property type="match status" value="1"/>
</dbReference>
<gene>
    <name evidence="1" type="ORF">SAMN05216190_102203</name>
</gene>
<proteinExistence type="predicted"/>
<evidence type="ECO:0000313" key="2">
    <source>
        <dbReference type="Proteomes" id="UP000198784"/>
    </source>
</evidence>